<gene>
    <name evidence="1" type="ORF">CJ301_01410</name>
</gene>
<protein>
    <submittedName>
        <fullName evidence="1">Uncharacterized protein</fullName>
    </submittedName>
</protein>
<accession>A0A2G1MKE7</accession>
<evidence type="ECO:0000313" key="2">
    <source>
        <dbReference type="Proteomes" id="UP000221860"/>
    </source>
</evidence>
<dbReference type="Proteomes" id="UP000221860">
    <property type="component" value="Unassembled WGS sequence"/>
</dbReference>
<keyword evidence="2" id="KW-1185">Reference proteome</keyword>
<dbReference type="RefSeq" id="WP_099273468.1">
    <property type="nucleotide sequence ID" value="NZ_KZ304951.1"/>
</dbReference>
<sequence>MAEGLYLDICLISCLRKHRHCIMIPQGAGAGDFTPLLDLDEVETVVVTVVAATAARRALVGISGSSRWNAMARIAHGAPEPSINRSTLPVDTSLNRCLRRHPCADGHLAPT</sequence>
<reference evidence="1 2" key="1">
    <citation type="submission" date="2017-08" db="EMBL/GenBank/DDBJ databases">
        <title>Draft Genome Sequence of Loktanella cinnabarina Strain XM1, Isolated from Coastal Surface Water.</title>
        <authorList>
            <person name="Ma R."/>
            <person name="Wang J."/>
            <person name="Wang Q."/>
            <person name="Ma Z."/>
            <person name="Li J."/>
            <person name="Chen L."/>
        </authorList>
    </citation>
    <scope>NUCLEOTIDE SEQUENCE [LARGE SCALE GENOMIC DNA]</scope>
    <source>
        <strain evidence="1 2">XM1</strain>
    </source>
</reference>
<proteinExistence type="predicted"/>
<dbReference type="AlphaFoldDB" id="A0A2G1MKE7"/>
<comment type="caution">
    <text evidence="1">The sequence shown here is derived from an EMBL/GenBank/DDBJ whole genome shotgun (WGS) entry which is preliminary data.</text>
</comment>
<evidence type="ECO:0000313" key="1">
    <source>
        <dbReference type="EMBL" id="PHP29167.1"/>
    </source>
</evidence>
<name>A0A2G1MKE7_9RHOB</name>
<organism evidence="1 2">
    <name type="scientific">Limimaricola cinnabarinus</name>
    <dbReference type="NCBI Taxonomy" id="1125964"/>
    <lineage>
        <taxon>Bacteria</taxon>
        <taxon>Pseudomonadati</taxon>
        <taxon>Pseudomonadota</taxon>
        <taxon>Alphaproteobacteria</taxon>
        <taxon>Rhodobacterales</taxon>
        <taxon>Paracoccaceae</taxon>
        <taxon>Limimaricola</taxon>
    </lineage>
</organism>
<dbReference type="EMBL" id="NQWH01000003">
    <property type="protein sequence ID" value="PHP29167.1"/>
    <property type="molecule type" value="Genomic_DNA"/>
</dbReference>